<dbReference type="EMBL" id="AVOT02057594">
    <property type="protein sequence ID" value="MBW0551665.1"/>
    <property type="molecule type" value="Genomic_DNA"/>
</dbReference>
<sequence>MIPPTNTAFVPIVSSPPQAINPQLLLQAHPNDIPSPDTPHHSPPLVVSNLMGLISLQYSLRKNKLIKRIYLTQKVSACDSKPEHKHDSQITIHQWYSQDTTKTWTWAKSAQKVSKERGNSPLSENISTITIGQKITKLFLLKFIAENKT</sequence>
<comment type="caution">
    <text evidence="1">The sequence shown here is derived from an EMBL/GenBank/DDBJ whole genome shotgun (WGS) entry which is preliminary data.</text>
</comment>
<gene>
    <name evidence="1" type="ORF">O181_091380</name>
</gene>
<name>A0A9Q3IXN3_9BASI</name>
<dbReference type="AlphaFoldDB" id="A0A9Q3IXN3"/>
<accession>A0A9Q3IXN3</accession>
<organism evidence="1 2">
    <name type="scientific">Austropuccinia psidii MF-1</name>
    <dbReference type="NCBI Taxonomy" id="1389203"/>
    <lineage>
        <taxon>Eukaryota</taxon>
        <taxon>Fungi</taxon>
        <taxon>Dikarya</taxon>
        <taxon>Basidiomycota</taxon>
        <taxon>Pucciniomycotina</taxon>
        <taxon>Pucciniomycetes</taxon>
        <taxon>Pucciniales</taxon>
        <taxon>Sphaerophragmiaceae</taxon>
        <taxon>Austropuccinia</taxon>
    </lineage>
</organism>
<proteinExistence type="predicted"/>
<evidence type="ECO:0000313" key="1">
    <source>
        <dbReference type="EMBL" id="MBW0551665.1"/>
    </source>
</evidence>
<dbReference type="Proteomes" id="UP000765509">
    <property type="component" value="Unassembled WGS sequence"/>
</dbReference>
<reference evidence="1" key="1">
    <citation type="submission" date="2021-03" db="EMBL/GenBank/DDBJ databases">
        <title>Draft genome sequence of rust myrtle Austropuccinia psidii MF-1, a brazilian biotype.</title>
        <authorList>
            <person name="Quecine M.C."/>
            <person name="Pachon D.M.R."/>
            <person name="Bonatelli M.L."/>
            <person name="Correr F.H."/>
            <person name="Franceschini L.M."/>
            <person name="Leite T.F."/>
            <person name="Margarido G.R.A."/>
            <person name="Almeida C.A."/>
            <person name="Ferrarezi J.A."/>
            <person name="Labate C.A."/>
        </authorList>
    </citation>
    <scope>NUCLEOTIDE SEQUENCE</scope>
    <source>
        <strain evidence="1">MF-1</strain>
    </source>
</reference>
<protein>
    <submittedName>
        <fullName evidence="1">Uncharacterized protein</fullName>
    </submittedName>
</protein>
<evidence type="ECO:0000313" key="2">
    <source>
        <dbReference type="Proteomes" id="UP000765509"/>
    </source>
</evidence>
<keyword evidence="2" id="KW-1185">Reference proteome</keyword>